<evidence type="ECO:0000256" key="1">
    <source>
        <dbReference type="SAM" id="MobiDB-lite"/>
    </source>
</evidence>
<dbReference type="EMBL" id="NMUH01002230">
    <property type="protein sequence ID" value="MQL98737.1"/>
    <property type="molecule type" value="Genomic_DNA"/>
</dbReference>
<feature type="region of interest" description="Disordered" evidence="1">
    <location>
        <begin position="1"/>
        <end position="26"/>
    </location>
</feature>
<keyword evidence="3" id="KW-1185">Reference proteome</keyword>
<evidence type="ECO:0000313" key="2">
    <source>
        <dbReference type="EMBL" id="MQL98737.1"/>
    </source>
</evidence>
<proteinExistence type="predicted"/>
<dbReference type="AlphaFoldDB" id="A0A843VWQ1"/>
<feature type="non-terminal residue" evidence="2">
    <location>
        <position position="1"/>
    </location>
</feature>
<evidence type="ECO:0000313" key="3">
    <source>
        <dbReference type="Proteomes" id="UP000652761"/>
    </source>
</evidence>
<gene>
    <name evidence="2" type="ORF">Taro_031450</name>
</gene>
<protein>
    <submittedName>
        <fullName evidence="2">Uncharacterized protein</fullName>
    </submittedName>
</protein>
<reference evidence="2" key="1">
    <citation type="submission" date="2017-07" db="EMBL/GenBank/DDBJ databases">
        <title>Taro Niue Genome Assembly and Annotation.</title>
        <authorList>
            <person name="Atibalentja N."/>
            <person name="Keating K."/>
            <person name="Fields C.J."/>
        </authorList>
    </citation>
    <scope>NUCLEOTIDE SEQUENCE</scope>
    <source>
        <strain evidence="2">Niue_2</strain>
        <tissue evidence="2">Leaf</tissue>
    </source>
</reference>
<name>A0A843VWQ1_COLES</name>
<feature type="compositionally biased region" description="Polar residues" evidence="1">
    <location>
        <begin position="12"/>
        <end position="23"/>
    </location>
</feature>
<sequence length="76" mass="8352">QWRRSGGGGRVATTSTTRPSTQWGIPRPDVNPYLTTFVQANPSSFIGARWLNALRKCPRIGAADEIRRIGAARLKS</sequence>
<comment type="caution">
    <text evidence="2">The sequence shown here is derived from an EMBL/GenBank/DDBJ whole genome shotgun (WGS) entry which is preliminary data.</text>
</comment>
<feature type="compositionally biased region" description="Gly residues" evidence="1">
    <location>
        <begin position="1"/>
        <end position="10"/>
    </location>
</feature>
<dbReference type="Proteomes" id="UP000652761">
    <property type="component" value="Unassembled WGS sequence"/>
</dbReference>
<organism evidence="2 3">
    <name type="scientific">Colocasia esculenta</name>
    <name type="common">Wild taro</name>
    <name type="synonym">Arum esculentum</name>
    <dbReference type="NCBI Taxonomy" id="4460"/>
    <lineage>
        <taxon>Eukaryota</taxon>
        <taxon>Viridiplantae</taxon>
        <taxon>Streptophyta</taxon>
        <taxon>Embryophyta</taxon>
        <taxon>Tracheophyta</taxon>
        <taxon>Spermatophyta</taxon>
        <taxon>Magnoliopsida</taxon>
        <taxon>Liliopsida</taxon>
        <taxon>Araceae</taxon>
        <taxon>Aroideae</taxon>
        <taxon>Colocasieae</taxon>
        <taxon>Colocasia</taxon>
    </lineage>
</organism>
<accession>A0A843VWQ1</accession>